<dbReference type="Gene3D" id="1.10.10.60">
    <property type="entry name" value="Homeodomain-like"/>
    <property type="match status" value="1"/>
</dbReference>
<reference evidence="9 10" key="1">
    <citation type="submission" date="2014-04" db="EMBL/GenBank/DDBJ databases">
        <authorList>
            <consortium name="DOE Joint Genome Institute"/>
            <person name="Kuo A."/>
            <person name="Kohler A."/>
            <person name="Costa M.D."/>
            <person name="Nagy L.G."/>
            <person name="Floudas D."/>
            <person name="Copeland A."/>
            <person name="Barry K.W."/>
            <person name="Cichocki N."/>
            <person name="Veneault-Fourrey C."/>
            <person name="LaButti K."/>
            <person name="Lindquist E.A."/>
            <person name="Lipzen A."/>
            <person name="Lundell T."/>
            <person name="Morin E."/>
            <person name="Murat C."/>
            <person name="Sun H."/>
            <person name="Tunlid A."/>
            <person name="Henrissat B."/>
            <person name="Grigoriev I.V."/>
            <person name="Hibbett D.S."/>
            <person name="Martin F."/>
            <person name="Nordberg H.P."/>
            <person name="Cantor M.N."/>
            <person name="Hua S.X."/>
        </authorList>
    </citation>
    <scope>NUCLEOTIDE SEQUENCE [LARGE SCALE GENOMIC DNA]</scope>
    <source>
        <strain evidence="9 10">Marx 270</strain>
    </source>
</reference>
<proteinExistence type="inferred from homology"/>
<feature type="domain" description="Mating-type protein A-alpha/beta 1 N-terminal" evidence="7">
    <location>
        <begin position="2"/>
        <end position="82"/>
    </location>
</feature>
<dbReference type="OrthoDB" id="250329at2759"/>
<evidence type="ECO:0000313" key="10">
    <source>
        <dbReference type="Proteomes" id="UP000054217"/>
    </source>
</evidence>
<dbReference type="InterPro" id="IPR024333">
    <property type="entry name" value="Mating-type_A-alpha/beta_1_N"/>
</dbReference>
<dbReference type="Proteomes" id="UP000054217">
    <property type="component" value="Unassembled WGS sequence"/>
</dbReference>
<protein>
    <recommendedName>
        <fullName evidence="11">Homeobox domain-containing protein</fullName>
    </recommendedName>
</protein>
<evidence type="ECO:0000256" key="1">
    <source>
        <dbReference type="ARBA" id="ARBA00005800"/>
    </source>
</evidence>
<evidence type="ECO:0000313" key="9">
    <source>
        <dbReference type="EMBL" id="KIO08619.1"/>
    </source>
</evidence>
<dbReference type="EMBL" id="KN831957">
    <property type="protein sequence ID" value="KIO08619.1"/>
    <property type="molecule type" value="Genomic_DNA"/>
</dbReference>
<dbReference type="HOGENOM" id="CLU_021698_0_0_1"/>
<dbReference type="InParanoid" id="A0A0C3PK76"/>
<comment type="similarity">
    <text evidence="1">Belongs to the TALE/M-ATYP homeobox family.</text>
</comment>
<keyword evidence="10" id="KW-1185">Reference proteome</keyword>
<gene>
    <name evidence="9" type="ORF">M404DRAFT_997541</name>
</gene>
<dbReference type="InterPro" id="IPR009057">
    <property type="entry name" value="Homeodomain-like_sf"/>
</dbReference>
<feature type="domain" description="Mating-type protein C-terminal" evidence="8">
    <location>
        <begin position="202"/>
        <end position="445"/>
    </location>
</feature>
<evidence type="ECO:0008006" key="11">
    <source>
        <dbReference type="Google" id="ProtNLM"/>
    </source>
</evidence>
<dbReference type="InterPro" id="IPR001356">
    <property type="entry name" value="HD"/>
</dbReference>
<dbReference type="Pfam" id="PF12731">
    <property type="entry name" value="Mating_N"/>
    <property type="match status" value="1"/>
</dbReference>
<evidence type="ECO:0000259" key="6">
    <source>
        <dbReference type="Pfam" id="PF05920"/>
    </source>
</evidence>
<evidence type="ECO:0000259" key="8">
    <source>
        <dbReference type="Pfam" id="PF12737"/>
    </source>
</evidence>
<evidence type="ECO:0000256" key="3">
    <source>
        <dbReference type="ARBA" id="ARBA00023155"/>
    </source>
</evidence>
<dbReference type="GO" id="GO:0003677">
    <property type="term" value="F:DNA binding"/>
    <property type="evidence" value="ECO:0007669"/>
    <property type="project" value="UniProtKB-KW"/>
</dbReference>
<dbReference type="GO" id="GO:0006355">
    <property type="term" value="P:regulation of DNA-templated transcription"/>
    <property type="evidence" value="ECO:0007669"/>
    <property type="project" value="InterPro"/>
</dbReference>
<accession>A0A0C3PK76</accession>
<evidence type="ECO:0000256" key="5">
    <source>
        <dbReference type="SAM" id="MobiDB-lite"/>
    </source>
</evidence>
<evidence type="ECO:0000259" key="7">
    <source>
        <dbReference type="Pfam" id="PF12731"/>
    </source>
</evidence>
<dbReference type="AlphaFoldDB" id="A0A0C3PK76"/>
<keyword evidence="4" id="KW-0539">Nucleus</keyword>
<sequence length="597" mass="65095">MDAEIRQRLIDAQGGLLSALSDENLLLPFHSTWSKLQVDISDMNAQGILTQDTLALAHVVASRISTVSQCYLDLKQTQDSLRAGFARSGKGFLAGLCPASASSTSPVQSAEERCVPFIATTSKWLLEHIHNPYPSPQFKASVAEACCCSPNSVNSWFIGARRRIGWTSLCREQFRNCRADAVDAAYRALVRPDPVRPLPAAIIEAFVTVKANAEGLYSFTKHATAIDRDAVVNDTVECGTRTLTTEGSCQQEMFGRQAEIHTYHEDQRSETTIYPSPFSSSPPPASAIPTLVPSFSDESDDEDQDVAPLVLAGRKRRANIPDSECAVRTERPKRLCTRPSRNPSINASEPPSPSSDEGTTSSETEAIRALPRSRKRRLSEGAERNVPKRPHGLPVTLRSQAVSDPLPRITISNESDIEDWFQTNFQTLFDLPAPVECSDLDPSTQWEVLFGGYSIPSASVPSDTHLMHSPPTFPEAVLQDVQECSGDFSVFDDLFLPLGNEACEDALLKIRSSAPHLSPEHQFALPNGTSSVEGVSFLDDWVTFCESTPQPESVGTHAPFEPNFFEFPDLSVSQPAKDSRLGQVALVLGDIGLPVGA</sequence>
<dbReference type="STRING" id="870435.A0A0C3PK76"/>
<keyword evidence="3" id="KW-0371">Homeobox</keyword>
<name>A0A0C3PK76_PISTI</name>
<dbReference type="Pfam" id="PF05920">
    <property type="entry name" value="Homeobox_KN"/>
    <property type="match status" value="1"/>
</dbReference>
<feature type="region of interest" description="Disordered" evidence="5">
    <location>
        <begin position="322"/>
        <end position="393"/>
    </location>
</feature>
<feature type="domain" description="KN homeodomain" evidence="6">
    <location>
        <begin position="124"/>
        <end position="163"/>
    </location>
</feature>
<dbReference type="InterPro" id="IPR024441">
    <property type="entry name" value="Homeodomain1_C"/>
</dbReference>
<keyword evidence="2" id="KW-0238">DNA-binding</keyword>
<dbReference type="SUPFAM" id="SSF46689">
    <property type="entry name" value="Homeodomain-like"/>
    <property type="match status" value="1"/>
</dbReference>
<feature type="compositionally biased region" description="Low complexity" evidence="5">
    <location>
        <begin position="354"/>
        <end position="364"/>
    </location>
</feature>
<evidence type="ECO:0000256" key="2">
    <source>
        <dbReference type="ARBA" id="ARBA00023125"/>
    </source>
</evidence>
<dbReference type="InterPro" id="IPR008422">
    <property type="entry name" value="KN_HD"/>
</dbReference>
<organism evidence="9 10">
    <name type="scientific">Pisolithus tinctorius Marx 270</name>
    <dbReference type="NCBI Taxonomy" id="870435"/>
    <lineage>
        <taxon>Eukaryota</taxon>
        <taxon>Fungi</taxon>
        <taxon>Dikarya</taxon>
        <taxon>Basidiomycota</taxon>
        <taxon>Agaricomycotina</taxon>
        <taxon>Agaricomycetes</taxon>
        <taxon>Agaricomycetidae</taxon>
        <taxon>Boletales</taxon>
        <taxon>Sclerodermatineae</taxon>
        <taxon>Pisolithaceae</taxon>
        <taxon>Pisolithus</taxon>
    </lineage>
</organism>
<dbReference type="CDD" id="cd00086">
    <property type="entry name" value="homeodomain"/>
    <property type="match status" value="1"/>
</dbReference>
<evidence type="ECO:0000256" key="4">
    <source>
        <dbReference type="ARBA" id="ARBA00023242"/>
    </source>
</evidence>
<reference evidence="10" key="2">
    <citation type="submission" date="2015-01" db="EMBL/GenBank/DDBJ databases">
        <title>Evolutionary Origins and Diversification of the Mycorrhizal Mutualists.</title>
        <authorList>
            <consortium name="DOE Joint Genome Institute"/>
            <consortium name="Mycorrhizal Genomics Consortium"/>
            <person name="Kohler A."/>
            <person name="Kuo A."/>
            <person name="Nagy L.G."/>
            <person name="Floudas D."/>
            <person name="Copeland A."/>
            <person name="Barry K.W."/>
            <person name="Cichocki N."/>
            <person name="Veneault-Fourrey C."/>
            <person name="LaButti K."/>
            <person name="Lindquist E.A."/>
            <person name="Lipzen A."/>
            <person name="Lundell T."/>
            <person name="Morin E."/>
            <person name="Murat C."/>
            <person name="Riley R."/>
            <person name="Ohm R."/>
            <person name="Sun H."/>
            <person name="Tunlid A."/>
            <person name="Henrissat B."/>
            <person name="Grigoriev I.V."/>
            <person name="Hibbett D.S."/>
            <person name="Martin F."/>
        </authorList>
    </citation>
    <scope>NUCLEOTIDE SEQUENCE [LARGE SCALE GENOMIC DNA]</scope>
    <source>
        <strain evidence="10">Marx 270</strain>
    </source>
</reference>
<dbReference type="Pfam" id="PF12737">
    <property type="entry name" value="Mating_C"/>
    <property type="match status" value="1"/>
</dbReference>
<feature type="region of interest" description="Disordered" evidence="5">
    <location>
        <begin position="265"/>
        <end position="304"/>
    </location>
</feature>